<dbReference type="GO" id="GO:0018169">
    <property type="term" value="F:ribosomal S6-glutamic acid ligase activity"/>
    <property type="evidence" value="ECO:0007669"/>
    <property type="project" value="TreeGrafter"/>
</dbReference>
<dbReference type="GO" id="GO:0009432">
    <property type="term" value="P:SOS response"/>
    <property type="evidence" value="ECO:0007669"/>
    <property type="project" value="TreeGrafter"/>
</dbReference>
<evidence type="ECO:0000256" key="2">
    <source>
        <dbReference type="PROSITE-ProRule" id="PRU00409"/>
    </source>
</evidence>
<dbReference type="OrthoDB" id="9803907at2"/>
<proteinExistence type="predicted"/>
<dbReference type="InterPro" id="IPR011761">
    <property type="entry name" value="ATP-grasp"/>
</dbReference>
<dbReference type="GO" id="GO:0005737">
    <property type="term" value="C:cytoplasm"/>
    <property type="evidence" value="ECO:0007669"/>
    <property type="project" value="TreeGrafter"/>
</dbReference>
<dbReference type="GO" id="GO:0005524">
    <property type="term" value="F:ATP binding"/>
    <property type="evidence" value="ECO:0007669"/>
    <property type="project" value="UniProtKB-UniRule"/>
</dbReference>
<dbReference type="Gene3D" id="3.30.1490.20">
    <property type="entry name" value="ATP-grasp fold, A domain"/>
    <property type="match status" value="1"/>
</dbReference>
<keyword evidence="1" id="KW-0436">Ligase</keyword>
<dbReference type="Gene3D" id="3.30.470.20">
    <property type="entry name" value="ATP-grasp fold, B domain"/>
    <property type="match status" value="2"/>
</dbReference>
<dbReference type="RefSeq" id="WP_110023082.1">
    <property type="nucleotide sequence ID" value="NZ_PDNZ01000004.1"/>
</dbReference>
<dbReference type="EMBL" id="PDNZ01000004">
    <property type="protein sequence ID" value="PWW81949.1"/>
    <property type="molecule type" value="Genomic_DNA"/>
</dbReference>
<dbReference type="PANTHER" id="PTHR21621:SF0">
    <property type="entry name" value="BETA-CITRYLGLUTAMATE SYNTHASE B-RELATED"/>
    <property type="match status" value="1"/>
</dbReference>
<evidence type="ECO:0000259" key="3">
    <source>
        <dbReference type="PROSITE" id="PS50975"/>
    </source>
</evidence>
<evidence type="ECO:0000313" key="5">
    <source>
        <dbReference type="Proteomes" id="UP000246278"/>
    </source>
</evidence>
<dbReference type="Proteomes" id="UP000246278">
    <property type="component" value="Unassembled WGS sequence"/>
</dbReference>
<dbReference type="PROSITE" id="PS50975">
    <property type="entry name" value="ATP_GRASP"/>
    <property type="match status" value="1"/>
</dbReference>
<dbReference type="GO" id="GO:0046872">
    <property type="term" value="F:metal ion binding"/>
    <property type="evidence" value="ECO:0007669"/>
    <property type="project" value="InterPro"/>
</dbReference>
<dbReference type="InterPro" id="IPR013815">
    <property type="entry name" value="ATP_grasp_subdomain_1"/>
</dbReference>
<dbReference type="PANTHER" id="PTHR21621">
    <property type="entry name" value="RIBOSOMAL PROTEIN S6 MODIFICATION PROTEIN"/>
    <property type="match status" value="1"/>
</dbReference>
<accession>A0A317T5C3</accession>
<evidence type="ECO:0000256" key="1">
    <source>
        <dbReference type="ARBA" id="ARBA00022598"/>
    </source>
</evidence>
<protein>
    <recommendedName>
        <fullName evidence="3">ATP-grasp domain-containing protein</fullName>
    </recommendedName>
</protein>
<reference evidence="5" key="1">
    <citation type="submission" date="2017-10" db="EMBL/GenBank/DDBJ databases">
        <authorList>
            <person name="Gaisin V.A."/>
            <person name="Rysina M.S."/>
            <person name="Grouzdev D.S."/>
        </authorList>
    </citation>
    <scope>NUCLEOTIDE SEQUENCE [LARGE SCALE GENOMIC DNA]</scope>
    <source>
        <strain evidence="5">V1</strain>
    </source>
</reference>
<name>A0A317T5C3_9CHLB</name>
<dbReference type="AlphaFoldDB" id="A0A317T5C3"/>
<feature type="domain" description="ATP-grasp" evidence="3">
    <location>
        <begin position="71"/>
        <end position="320"/>
    </location>
</feature>
<dbReference type="InterPro" id="IPR011095">
    <property type="entry name" value="Dala_Dala_lig_C"/>
</dbReference>
<evidence type="ECO:0000313" key="4">
    <source>
        <dbReference type="EMBL" id="PWW81949.1"/>
    </source>
</evidence>
<dbReference type="GO" id="GO:0008716">
    <property type="term" value="F:D-alanine-D-alanine ligase activity"/>
    <property type="evidence" value="ECO:0007669"/>
    <property type="project" value="InterPro"/>
</dbReference>
<keyword evidence="2" id="KW-0547">Nucleotide-binding</keyword>
<keyword evidence="2" id="KW-0067">ATP-binding</keyword>
<sequence>MPGYNSLFLSRIAASSKRLGAGFTYYDKLNGRIGVVERGGSRAFFGAGPLKLWPFNSSLWMSVVDDKELTIRILAENGIRVPKTFIAFTGGTDLSDRGKKSSSLERVLSEISYPVVVKPNRGRSAAGLSFLYDSSNVSEAVAYAKEYDNGILFQEMVQGAEYRVLVLDGRPVVLIERETRKMTGGGVRNVSKLTAGSGESDGRVLGRGEMISFRSYIAKYGDKVFDDDLLLAVHPASNLSIGGKVIGCQIEIAEEWKRLCSAIYESVPLRFFALDCKGHPGSPNRLFVLEINANPGIESVYRWSEATGDMIVDLLVEHALVHPE</sequence>
<gene>
    <name evidence="4" type="ORF">CR164_06200</name>
</gene>
<comment type="caution">
    <text evidence="4">The sequence shown here is derived from an EMBL/GenBank/DDBJ whole genome shotgun (WGS) entry which is preliminary data.</text>
</comment>
<organism evidence="4 5">
    <name type="scientific">Prosthecochloris marina</name>
    <dbReference type="NCBI Taxonomy" id="2017681"/>
    <lineage>
        <taxon>Bacteria</taxon>
        <taxon>Pseudomonadati</taxon>
        <taxon>Chlorobiota</taxon>
        <taxon>Chlorobiia</taxon>
        <taxon>Chlorobiales</taxon>
        <taxon>Chlorobiaceae</taxon>
        <taxon>Prosthecochloris</taxon>
    </lineage>
</organism>
<dbReference type="Pfam" id="PF07478">
    <property type="entry name" value="Dala_Dala_lig_C"/>
    <property type="match status" value="1"/>
</dbReference>
<dbReference type="SUPFAM" id="SSF56059">
    <property type="entry name" value="Glutathione synthetase ATP-binding domain-like"/>
    <property type="match status" value="1"/>
</dbReference>
<keyword evidence="5" id="KW-1185">Reference proteome</keyword>